<name>A0A1X2GEM3_9FUNG</name>
<reference evidence="2 3" key="1">
    <citation type="submission" date="2016-07" db="EMBL/GenBank/DDBJ databases">
        <title>Pervasive Adenine N6-methylation of Active Genes in Fungi.</title>
        <authorList>
            <consortium name="DOE Joint Genome Institute"/>
            <person name="Mondo S.J."/>
            <person name="Dannebaum R.O."/>
            <person name="Kuo R.C."/>
            <person name="Labutti K."/>
            <person name="Haridas S."/>
            <person name="Kuo A."/>
            <person name="Salamov A."/>
            <person name="Ahrendt S.R."/>
            <person name="Lipzen A."/>
            <person name="Sullivan W."/>
            <person name="Andreopoulos W.B."/>
            <person name="Clum A."/>
            <person name="Lindquist E."/>
            <person name="Daum C."/>
            <person name="Ramamoorthy G.K."/>
            <person name="Gryganskyi A."/>
            <person name="Culley D."/>
            <person name="Magnuson J.K."/>
            <person name="James T.Y."/>
            <person name="O'Malley M.A."/>
            <person name="Stajich J.E."/>
            <person name="Spatafora J.W."/>
            <person name="Visel A."/>
            <person name="Grigoriev I.V."/>
        </authorList>
    </citation>
    <scope>NUCLEOTIDE SEQUENCE [LARGE SCALE GENOMIC DNA]</scope>
    <source>
        <strain evidence="2 3">NRRL 3301</strain>
    </source>
</reference>
<sequence>MKISIVAVLVMLISLTLACETVCFYASGNGYGYCDYYCKKDSGGHNGASTYAYAFAKGLRAKGYRCSVVGSAESDVHCDSMTKCTTHTWKAGSDC</sequence>
<feature type="signal peptide" evidence="1">
    <location>
        <begin position="1"/>
        <end position="18"/>
    </location>
</feature>
<evidence type="ECO:0000313" key="3">
    <source>
        <dbReference type="Proteomes" id="UP000242146"/>
    </source>
</evidence>
<proteinExistence type="predicted"/>
<evidence type="ECO:0000313" key="2">
    <source>
        <dbReference type="EMBL" id="ORX51970.1"/>
    </source>
</evidence>
<dbReference type="PROSITE" id="PS51257">
    <property type="entry name" value="PROKAR_LIPOPROTEIN"/>
    <property type="match status" value="1"/>
</dbReference>
<evidence type="ECO:0000256" key="1">
    <source>
        <dbReference type="SAM" id="SignalP"/>
    </source>
</evidence>
<dbReference type="EMBL" id="MCGT01000019">
    <property type="protein sequence ID" value="ORX51970.1"/>
    <property type="molecule type" value="Genomic_DNA"/>
</dbReference>
<keyword evidence="1" id="KW-0732">Signal</keyword>
<dbReference type="Proteomes" id="UP000242146">
    <property type="component" value="Unassembled WGS sequence"/>
</dbReference>
<protein>
    <submittedName>
        <fullName evidence="2">Uncharacterized protein</fullName>
    </submittedName>
</protein>
<dbReference type="AlphaFoldDB" id="A0A1X2GEM3"/>
<feature type="chain" id="PRO_5012597702" evidence="1">
    <location>
        <begin position="19"/>
        <end position="95"/>
    </location>
</feature>
<organism evidence="2 3">
    <name type="scientific">Hesseltinella vesiculosa</name>
    <dbReference type="NCBI Taxonomy" id="101127"/>
    <lineage>
        <taxon>Eukaryota</taxon>
        <taxon>Fungi</taxon>
        <taxon>Fungi incertae sedis</taxon>
        <taxon>Mucoromycota</taxon>
        <taxon>Mucoromycotina</taxon>
        <taxon>Mucoromycetes</taxon>
        <taxon>Mucorales</taxon>
        <taxon>Cunninghamellaceae</taxon>
        <taxon>Hesseltinella</taxon>
    </lineage>
</organism>
<gene>
    <name evidence="2" type="ORF">DM01DRAFT_1336960</name>
</gene>
<accession>A0A1X2GEM3</accession>
<comment type="caution">
    <text evidence="2">The sequence shown here is derived from an EMBL/GenBank/DDBJ whole genome shotgun (WGS) entry which is preliminary data.</text>
</comment>
<keyword evidence="3" id="KW-1185">Reference proteome</keyword>